<proteinExistence type="predicted"/>
<dbReference type="KEGG" id="slp:Slip_1124"/>
<feature type="domain" description="Radical SAM core" evidence="4">
    <location>
        <begin position="28"/>
        <end position="197"/>
    </location>
</feature>
<dbReference type="AlphaFoldDB" id="D7CMG6"/>
<keyword evidence="2" id="KW-0408">Iron</keyword>
<dbReference type="SFLD" id="SFLDS00029">
    <property type="entry name" value="Radical_SAM"/>
    <property type="match status" value="1"/>
</dbReference>
<evidence type="ECO:0000313" key="6">
    <source>
        <dbReference type="Proteomes" id="UP000000378"/>
    </source>
</evidence>
<dbReference type="InterPro" id="IPR007197">
    <property type="entry name" value="rSAM"/>
</dbReference>
<dbReference type="HOGENOM" id="CLU_015525_2_2_9"/>
<dbReference type="PANTHER" id="PTHR43432:SF6">
    <property type="entry name" value="RADICAL SAM CORE DOMAIN-CONTAINING PROTEIN"/>
    <property type="match status" value="1"/>
</dbReference>
<protein>
    <submittedName>
        <fullName evidence="5">Radical SAM domain protein</fullName>
    </submittedName>
</protein>
<dbReference type="Proteomes" id="UP000000378">
    <property type="component" value="Chromosome"/>
</dbReference>
<sequence length="276" mass="31275">MLQNIAVREILCKSALNKTGVPGYQYCINPYVGCAHACVYCYASFMCRFTNHLEKWGRFLDVKVNFPEVLAKQLGRRNRPEGAVLVGSVTDAYQPAEAVYEITRSSLRILADYQLLEVHTLTKSSLVLRDLPLLRQMRGCEVGFTITTLDRNVARVLEPGASPPHLRLAAARELIRAGIKVWVFIAPLLPGVSDREESLTGLLRTIHECGIREVLLDTLNPYPAVVQRLKNTYLRYFPEALPELETYLRSPEMYRDKIEARLCNISELVGCQPYFV</sequence>
<dbReference type="Gene3D" id="3.80.30.30">
    <property type="match status" value="1"/>
</dbReference>
<dbReference type="GO" id="GO:0051536">
    <property type="term" value="F:iron-sulfur cluster binding"/>
    <property type="evidence" value="ECO:0007669"/>
    <property type="project" value="UniProtKB-KW"/>
</dbReference>
<dbReference type="eggNOG" id="COG1533">
    <property type="taxonomic scope" value="Bacteria"/>
</dbReference>
<evidence type="ECO:0000259" key="4">
    <source>
        <dbReference type="Pfam" id="PF04055"/>
    </source>
</evidence>
<keyword evidence="3" id="KW-0411">Iron-sulfur</keyword>
<evidence type="ECO:0000256" key="3">
    <source>
        <dbReference type="ARBA" id="ARBA00023014"/>
    </source>
</evidence>
<dbReference type="InterPro" id="IPR040086">
    <property type="entry name" value="MJ0683-like"/>
</dbReference>
<dbReference type="STRING" id="643648.Slip_1124"/>
<reference evidence="5 6" key="2">
    <citation type="journal article" date="2010" name="Stand. Genomic Sci.">
        <title>Complete genome sequence of Syntrophothermus lipocalidus type strain (TGB-C1).</title>
        <authorList>
            <person name="Djao O.D."/>
            <person name="Zhang X."/>
            <person name="Lucas S."/>
            <person name="Lapidus A."/>
            <person name="Del Rio T.G."/>
            <person name="Nolan M."/>
            <person name="Tice H."/>
            <person name="Cheng J.F."/>
            <person name="Han C."/>
            <person name="Tapia R."/>
            <person name="Goodwin L."/>
            <person name="Pitluck S."/>
            <person name="Liolios K."/>
            <person name="Ivanova N."/>
            <person name="Mavromatis K."/>
            <person name="Mikhailova N."/>
            <person name="Ovchinnikova G."/>
            <person name="Pati A."/>
            <person name="Brambilla E."/>
            <person name="Chen A."/>
            <person name="Palaniappan K."/>
            <person name="Land M."/>
            <person name="Hauser L."/>
            <person name="Chang Y.J."/>
            <person name="Jeffries C.D."/>
            <person name="Rohde M."/>
            <person name="Sikorski J."/>
            <person name="Spring S."/>
            <person name="Goker M."/>
            <person name="Detter J.C."/>
            <person name="Woyke T."/>
            <person name="Bristow J."/>
            <person name="Eisen J.A."/>
            <person name="Markowitz V."/>
            <person name="Hugenholtz P."/>
            <person name="Kyrpides N.C."/>
            <person name="Klenk H.P."/>
        </authorList>
    </citation>
    <scope>NUCLEOTIDE SEQUENCE [LARGE SCALE GENOMIC DNA]</scope>
    <source>
        <strain evidence="6">DSM 12680 / TGB-C1</strain>
    </source>
</reference>
<name>D7CMG6_SYNLT</name>
<dbReference type="GO" id="GO:0003824">
    <property type="term" value="F:catalytic activity"/>
    <property type="evidence" value="ECO:0007669"/>
    <property type="project" value="InterPro"/>
</dbReference>
<dbReference type="EMBL" id="CP002048">
    <property type="protein sequence ID" value="ADI01901.1"/>
    <property type="molecule type" value="Genomic_DNA"/>
</dbReference>
<evidence type="ECO:0000256" key="1">
    <source>
        <dbReference type="ARBA" id="ARBA00022723"/>
    </source>
</evidence>
<dbReference type="RefSeq" id="WP_013175303.1">
    <property type="nucleotide sequence ID" value="NC_014220.1"/>
</dbReference>
<keyword evidence="1" id="KW-0479">Metal-binding</keyword>
<dbReference type="SUPFAM" id="SSF102114">
    <property type="entry name" value="Radical SAM enzymes"/>
    <property type="match status" value="1"/>
</dbReference>
<dbReference type="SFLD" id="SFLDG01084">
    <property type="entry name" value="Uncharacterised_Radical_SAM_Su"/>
    <property type="match status" value="1"/>
</dbReference>
<dbReference type="GO" id="GO:0046872">
    <property type="term" value="F:metal ion binding"/>
    <property type="evidence" value="ECO:0007669"/>
    <property type="project" value="UniProtKB-KW"/>
</dbReference>
<evidence type="ECO:0000256" key="2">
    <source>
        <dbReference type="ARBA" id="ARBA00023004"/>
    </source>
</evidence>
<accession>D7CMG6</accession>
<gene>
    <name evidence="5" type="ordered locus">Slip_1124</name>
</gene>
<evidence type="ECO:0000313" key="5">
    <source>
        <dbReference type="EMBL" id="ADI01901.1"/>
    </source>
</evidence>
<dbReference type="InterPro" id="IPR058240">
    <property type="entry name" value="rSAM_sf"/>
</dbReference>
<keyword evidence="6" id="KW-1185">Reference proteome</keyword>
<dbReference type="Pfam" id="PF04055">
    <property type="entry name" value="Radical_SAM"/>
    <property type="match status" value="1"/>
</dbReference>
<organism evidence="5 6">
    <name type="scientific">Syntrophothermus lipocalidus (strain DSM 12680 / TGB-C1)</name>
    <dbReference type="NCBI Taxonomy" id="643648"/>
    <lineage>
        <taxon>Bacteria</taxon>
        <taxon>Bacillati</taxon>
        <taxon>Bacillota</taxon>
        <taxon>Clostridia</taxon>
        <taxon>Eubacteriales</taxon>
        <taxon>Syntrophomonadaceae</taxon>
        <taxon>Syntrophothermus</taxon>
    </lineage>
</organism>
<dbReference type="PANTHER" id="PTHR43432">
    <property type="entry name" value="SLR0285 PROTEIN"/>
    <property type="match status" value="1"/>
</dbReference>
<reference evidence="6" key="1">
    <citation type="journal article" date="2010" name="Stand. Genomic Sci.">
        <title>Complete genome sequence of Syntrophothermus lipocalidus type strain (TGB-C1T).</title>
        <authorList>
            <consortium name="US DOE Joint Genome Institute (JGI-PGF)"/>
            <person name="Djao O."/>
            <person name="Zhang X."/>
            <person name="Lucas S."/>
            <person name="Lapidus A."/>
            <person name="Glavina Del Rio T."/>
            <person name="Nolan M."/>
            <person name="Tice H."/>
            <person name="Cheng J."/>
            <person name="Han C."/>
            <person name="Tapia R."/>
            <person name="Goodwin L."/>
            <person name="Pitluck S."/>
            <person name="Liolios K."/>
            <person name="Ivanova N."/>
            <person name="Mavromatis K."/>
            <person name="Mikhailova N."/>
            <person name="Ovchinnikova G."/>
            <person name="Pati A."/>
            <person name="Brambilla E."/>
            <person name="Chen A."/>
            <person name="Palaniappan K."/>
            <person name="Land M."/>
            <person name="Hauser L."/>
            <person name="Chang Y."/>
            <person name="Jeffries C."/>
            <person name="Rohde M."/>
            <person name="Sikorski J."/>
            <person name="Spring S."/>
            <person name="Goker M."/>
            <person name="Detter J."/>
            <person name="Woyke T."/>
            <person name="Bristow J."/>
            <person name="Eisen J."/>
            <person name="Markowitz V."/>
            <person name="Hugenholtz P."/>
            <person name="Kyrpides N."/>
            <person name="Klenk H."/>
        </authorList>
    </citation>
    <scope>NUCLEOTIDE SEQUENCE [LARGE SCALE GENOMIC DNA]</scope>
    <source>
        <strain evidence="6">DSM 12680 / TGB-C1</strain>
    </source>
</reference>